<evidence type="ECO:0000313" key="4">
    <source>
        <dbReference type="EMBL" id="NCS91585.1"/>
    </source>
</evidence>
<keyword evidence="1" id="KW-0051">Antiviral defense</keyword>
<reference evidence="4" key="1">
    <citation type="submission" date="2019-11" db="EMBL/GenBank/DDBJ databases">
        <title>Lipid analysis of CO2-rich subsurface aquifers suggests an autotrophy-based deep biosphere with lysolipids enriched in CPR bacteria.</title>
        <authorList>
            <person name="Probst A.J."/>
            <person name="Elling F.J."/>
            <person name="Castelle C.J."/>
            <person name="Zhu Q."/>
            <person name="Elvert M."/>
            <person name="Birarda G."/>
            <person name="Holman H.-Y."/>
            <person name="Lane K.R."/>
            <person name="Ladd B."/>
            <person name="Ryan M.C."/>
            <person name="Woyke T."/>
            <person name="Hinrichs K.-U."/>
            <person name="Banfield J.F."/>
        </authorList>
    </citation>
    <scope>NUCLEOTIDE SEQUENCE</scope>
    <source>
        <strain evidence="3">CG_2015-01_33_1645</strain>
        <strain evidence="4">CG_2015-04_33_537</strain>
    </source>
</reference>
<protein>
    <submittedName>
        <fullName evidence="4">Type I-B CRISPR-associated protein Cas7/Cst2/DevR</fullName>
    </submittedName>
</protein>
<dbReference type="InterPro" id="IPR013414">
    <property type="entry name" value="Cas7/Cst2/DevR_sub_I-B/Tneap"/>
</dbReference>
<proteinExistence type="predicted"/>
<name>A0A8J7YXC9_9ARCH</name>
<dbReference type="NCBIfam" id="TIGR02585">
    <property type="entry name" value="cas_Cst2_DevR"/>
    <property type="match status" value="1"/>
</dbReference>
<evidence type="ECO:0000313" key="3">
    <source>
        <dbReference type="EMBL" id="NCN64868.1"/>
    </source>
</evidence>
<dbReference type="Proteomes" id="UP000768163">
    <property type="component" value="Unassembled WGS sequence"/>
</dbReference>
<accession>A0A8J7YXC9</accession>
<sequence length="315" mass="36323">MEQQTKVKAIEIVTLTKVDPANLNSNGTEGVITVLKKFRDPVENNEFVRVSGQSVKYHLKEMLYRIEENDKQKYKEYPLSNVSGTGKNSKRVLVSPGDPEGYIADDLFGYMKTDTNKKRIAPVRTCGMVSLFPYEEDRDFGVRYDESGNEKHNIYETEFSANIMRSNFFIETDRIGAFDKTEVEDIKVKTLPPVERNNRIRDLIKCVLSYHHETRSTRFLTKVYPEAVAVLFLNKKIPLIGDNLRITGKKDNKYLIDAELLNNVLNVFYSSIVKGYVGILGGKFYINKEKVTNAKIEVLELKEMWDKLETEKYVE</sequence>
<dbReference type="NCBIfam" id="TIGR01875">
    <property type="entry name" value="cas_MJ0381"/>
    <property type="match status" value="1"/>
</dbReference>
<dbReference type="Pfam" id="PF01905">
    <property type="entry name" value="DevR"/>
    <property type="match status" value="1"/>
</dbReference>
<evidence type="ECO:0000313" key="5">
    <source>
        <dbReference type="Proteomes" id="UP000738826"/>
    </source>
</evidence>
<dbReference type="EMBL" id="JAACVF010000053">
    <property type="protein sequence ID" value="NCN64868.1"/>
    <property type="molecule type" value="Genomic_DNA"/>
</dbReference>
<comment type="function">
    <text evidence="2">CRISPR (clustered regularly interspaced short palindromic repeat) is an adaptive immune system that provides protection against mobile genetic elements (viruses, transposable elements and conjugative plasmids). CRISPR clusters contain spacers, sequences complementary to antecedent mobile elements, and target invading nucleic acids. CRISPR clusters are transcribed and processed into CRISPR RNA (crRNA).</text>
</comment>
<gene>
    <name evidence="4" type="primary">cas7i</name>
    <name evidence="4" type="ORF">GW779_04135</name>
    <name evidence="3" type="ORF">GW910_02165</name>
</gene>
<dbReference type="AlphaFoldDB" id="A0A8J7YXC9"/>
<evidence type="ECO:0000256" key="2">
    <source>
        <dbReference type="ARBA" id="ARBA00025626"/>
    </source>
</evidence>
<organism evidence="4 5">
    <name type="scientific">Candidatus Altarchaeum hamiconexum</name>
    <dbReference type="NCBI Taxonomy" id="1803513"/>
    <lineage>
        <taxon>Archaea</taxon>
        <taxon>Candidatus Altarchaeota</taxon>
        <taxon>Candidatus Altiarchaeia</taxon>
        <taxon>Candidatus Altarchaeales</taxon>
        <taxon>Candidatus Altarchaeaceae</taxon>
        <taxon>Candidatus Altarchaeum</taxon>
    </lineage>
</organism>
<dbReference type="GO" id="GO:0051607">
    <property type="term" value="P:defense response to virus"/>
    <property type="evidence" value="ECO:0007669"/>
    <property type="project" value="UniProtKB-KW"/>
</dbReference>
<dbReference type="InterPro" id="IPR010154">
    <property type="entry name" value="CRISPR-assoc_Cas7/Cst2/DevR"/>
</dbReference>
<dbReference type="Proteomes" id="UP000738826">
    <property type="component" value="Unassembled WGS sequence"/>
</dbReference>
<evidence type="ECO:0000256" key="1">
    <source>
        <dbReference type="ARBA" id="ARBA00023118"/>
    </source>
</evidence>
<comment type="caution">
    <text evidence="4">The sequence shown here is derived from an EMBL/GenBank/DDBJ whole genome shotgun (WGS) entry which is preliminary data.</text>
</comment>
<dbReference type="EMBL" id="JAACQH010000085">
    <property type="protein sequence ID" value="NCS91585.1"/>
    <property type="molecule type" value="Genomic_DNA"/>
</dbReference>